<dbReference type="EMBL" id="JADCTT010000008">
    <property type="protein sequence ID" value="KAF9748973.1"/>
    <property type="molecule type" value="Genomic_DNA"/>
</dbReference>
<organism evidence="1 2">
    <name type="scientific">Bionectria ochroleuca</name>
    <name type="common">Gliocladium roseum</name>
    <dbReference type="NCBI Taxonomy" id="29856"/>
    <lineage>
        <taxon>Eukaryota</taxon>
        <taxon>Fungi</taxon>
        <taxon>Dikarya</taxon>
        <taxon>Ascomycota</taxon>
        <taxon>Pezizomycotina</taxon>
        <taxon>Sordariomycetes</taxon>
        <taxon>Hypocreomycetidae</taxon>
        <taxon>Hypocreales</taxon>
        <taxon>Bionectriaceae</taxon>
        <taxon>Clonostachys</taxon>
    </lineage>
</organism>
<sequence length="102" mass="11306">MSNQNLNQIVSGLEGLHTQPFSLISLLPHGPLQTAPSPLPSPHTPLLRPVTRMQCHISLLLHSIHLSFFGATSLYTHIVFRFPTQDPPPSYFPPLHISILQA</sequence>
<reference evidence="1" key="1">
    <citation type="submission" date="2020-10" db="EMBL/GenBank/DDBJ databases">
        <title>High-Quality Genome Resource of Clonostachys rosea strain S41 by Oxford Nanopore Long-Read Sequencing.</title>
        <authorList>
            <person name="Wang H."/>
        </authorList>
    </citation>
    <scope>NUCLEOTIDE SEQUENCE</scope>
    <source>
        <strain evidence="1">S41</strain>
    </source>
</reference>
<evidence type="ECO:0000313" key="2">
    <source>
        <dbReference type="Proteomes" id="UP000616885"/>
    </source>
</evidence>
<dbReference type="Proteomes" id="UP000616885">
    <property type="component" value="Unassembled WGS sequence"/>
</dbReference>
<protein>
    <submittedName>
        <fullName evidence="1">Uncharacterized protein</fullName>
    </submittedName>
</protein>
<dbReference type="AlphaFoldDB" id="A0A8H7KED9"/>
<evidence type="ECO:0000313" key="1">
    <source>
        <dbReference type="EMBL" id="KAF9748973.1"/>
    </source>
</evidence>
<proteinExistence type="predicted"/>
<accession>A0A8H7KED9</accession>
<name>A0A8H7KED9_BIOOC</name>
<gene>
    <name evidence="1" type="ORF">IM811_016768</name>
</gene>
<comment type="caution">
    <text evidence="1">The sequence shown here is derived from an EMBL/GenBank/DDBJ whole genome shotgun (WGS) entry which is preliminary data.</text>
</comment>